<dbReference type="PANTHER" id="PTHR30514">
    <property type="entry name" value="GLUCOKINASE"/>
    <property type="match status" value="1"/>
</dbReference>
<dbReference type="InterPro" id="IPR036388">
    <property type="entry name" value="WH-like_DNA-bd_sf"/>
</dbReference>
<evidence type="ECO:0000259" key="1">
    <source>
        <dbReference type="PROSITE" id="PS51071"/>
    </source>
</evidence>
<dbReference type="InterPro" id="IPR046348">
    <property type="entry name" value="SIS_dom_sf"/>
</dbReference>
<gene>
    <name evidence="2" type="ORF">B5E75_05215</name>
</gene>
<organism evidence="2 3">
    <name type="scientific">Massilimicrobiota timonensis</name>
    <dbReference type="NCBI Taxonomy" id="1776392"/>
    <lineage>
        <taxon>Bacteria</taxon>
        <taxon>Bacillati</taxon>
        <taxon>Bacillota</taxon>
        <taxon>Erysipelotrichia</taxon>
        <taxon>Erysipelotrichales</taxon>
        <taxon>Erysipelotrichaceae</taxon>
        <taxon>Massilimicrobiota</taxon>
    </lineage>
</organism>
<protein>
    <recommendedName>
        <fullName evidence="1">HTH rpiR-type domain-containing protein</fullName>
    </recommendedName>
</protein>
<dbReference type="Proteomes" id="UP000195305">
    <property type="component" value="Unassembled WGS sequence"/>
</dbReference>
<dbReference type="RefSeq" id="WP_087357732.1">
    <property type="nucleotide sequence ID" value="NZ_NFLJ01000012.1"/>
</dbReference>
<sequence>MRSAFYNLINFINMTSIHDVYWGAAKTILKNIYKIPDSSITDVAKMCYVSTATISRLCRKLSYESFTDFKKDVTMNLHFFNQDAKRLLFDHQLPAPETIDEGKDIFKNHFQNVIHNLQDTYDNLRYEDLIYIVDKIHEAKHICFAGNFFTQSVSMQLQIELSYLGKDCVAMYPLEQQKNIYKTLKDYDLIIVSSIAGGFFKDHIETMRELVKTEAYIIAITQLDEFPYSDKVDMILKVGNDHHSLIGKFSVTYIFEVLEALYHLKYGMKNNEKSNDD</sequence>
<evidence type="ECO:0000313" key="3">
    <source>
        <dbReference type="Proteomes" id="UP000195305"/>
    </source>
</evidence>
<reference evidence="2 3" key="1">
    <citation type="journal article" date="2018" name="BMC Genomics">
        <title>Whole genome sequencing and function prediction of 133 gut anaerobes isolated from chicken caecum in pure cultures.</title>
        <authorList>
            <person name="Medvecky M."/>
            <person name="Cejkova D."/>
            <person name="Polansky O."/>
            <person name="Karasova D."/>
            <person name="Kubasova T."/>
            <person name="Cizek A."/>
            <person name="Rychlik I."/>
        </authorList>
    </citation>
    <scope>NUCLEOTIDE SEQUENCE [LARGE SCALE GENOMIC DNA]</scope>
    <source>
        <strain evidence="2 3">An13</strain>
    </source>
</reference>
<comment type="caution">
    <text evidence="2">The sequence shown here is derived from an EMBL/GenBank/DDBJ whole genome shotgun (WGS) entry which is preliminary data.</text>
</comment>
<dbReference type="SUPFAM" id="SSF53697">
    <property type="entry name" value="SIS domain"/>
    <property type="match status" value="1"/>
</dbReference>
<accession>A0A1Y4SY90</accession>
<dbReference type="OrthoDB" id="3684496at2"/>
<name>A0A1Y4SY90_9FIRM</name>
<dbReference type="GO" id="GO:1901135">
    <property type="term" value="P:carbohydrate derivative metabolic process"/>
    <property type="evidence" value="ECO:0007669"/>
    <property type="project" value="InterPro"/>
</dbReference>
<dbReference type="InterPro" id="IPR009057">
    <property type="entry name" value="Homeodomain-like_sf"/>
</dbReference>
<evidence type="ECO:0000313" key="2">
    <source>
        <dbReference type="EMBL" id="OUQ34875.1"/>
    </source>
</evidence>
<dbReference type="SUPFAM" id="SSF46689">
    <property type="entry name" value="Homeodomain-like"/>
    <property type="match status" value="1"/>
</dbReference>
<dbReference type="GO" id="GO:0003677">
    <property type="term" value="F:DNA binding"/>
    <property type="evidence" value="ECO:0007669"/>
    <property type="project" value="InterPro"/>
</dbReference>
<dbReference type="PROSITE" id="PS51071">
    <property type="entry name" value="HTH_RPIR"/>
    <property type="match status" value="1"/>
</dbReference>
<proteinExistence type="predicted"/>
<keyword evidence="3" id="KW-1185">Reference proteome</keyword>
<dbReference type="Gene3D" id="1.10.10.10">
    <property type="entry name" value="Winged helix-like DNA-binding domain superfamily/Winged helix DNA-binding domain"/>
    <property type="match status" value="1"/>
</dbReference>
<dbReference type="EMBL" id="NFLJ01000012">
    <property type="protein sequence ID" value="OUQ34875.1"/>
    <property type="molecule type" value="Genomic_DNA"/>
</dbReference>
<dbReference type="Pfam" id="PF01418">
    <property type="entry name" value="HTH_6"/>
    <property type="match status" value="1"/>
</dbReference>
<feature type="domain" description="HTH rpiR-type" evidence="1">
    <location>
        <begin position="4"/>
        <end position="80"/>
    </location>
</feature>
<dbReference type="AlphaFoldDB" id="A0A1Y4SY90"/>
<dbReference type="Gene3D" id="3.40.50.10490">
    <property type="entry name" value="Glucose-6-phosphate isomerase like protein, domain 1"/>
    <property type="match status" value="1"/>
</dbReference>
<dbReference type="InterPro" id="IPR047640">
    <property type="entry name" value="RpiR-like"/>
</dbReference>
<dbReference type="InterPro" id="IPR000281">
    <property type="entry name" value="HTH_RpiR"/>
</dbReference>
<dbReference type="PANTHER" id="PTHR30514:SF1">
    <property type="entry name" value="HTH-TYPE TRANSCRIPTIONAL REGULATOR HEXR-RELATED"/>
    <property type="match status" value="1"/>
</dbReference>
<dbReference type="GO" id="GO:0003700">
    <property type="term" value="F:DNA-binding transcription factor activity"/>
    <property type="evidence" value="ECO:0007669"/>
    <property type="project" value="InterPro"/>
</dbReference>
<dbReference type="GO" id="GO:0097367">
    <property type="term" value="F:carbohydrate derivative binding"/>
    <property type="evidence" value="ECO:0007669"/>
    <property type="project" value="InterPro"/>
</dbReference>